<dbReference type="KEGG" id="shyd:CJD35_20535"/>
<evidence type="ECO:0000259" key="1">
    <source>
        <dbReference type="Pfam" id="PF13700"/>
    </source>
</evidence>
<gene>
    <name evidence="2" type="ORF">CJD35_20535</name>
</gene>
<dbReference type="Proteomes" id="UP000217141">
    <property type="component" value="Plasmid p2"/>
</dbReference>
<protein>
    <recommendedName>
        <fullName evidence="1">DUF4158 domain-containing protein</fullName>
    </recommendedName>
</protein>
<dbReference type="InterPro" id="IPR025296">
    <property type="entry name" value="DUF4158"/>
</dbReference>
<feature type="domain" description="DUF4158" evidence="1">
    <location>
        <begin position="47"/>
        <end position="94"/>
    </location>
</feature>
<dbReference type="AlphaFoldDB" id="A0A249MZZ5"/>
<organism evidence="2 3">
    <name type="scientific">Sphingobium xenophagum</name>
    <dbReference type="NCBI Taxonomy" id="121428"/>
    <lineage>
        <taxon>Bacteria</taxon>
        <taxon>Pseudomonadati</taxon>
        <taxon>Pseudomonadota</taxon>
        <taxon>Alphaproteobacteria</taxon>
        <taxon>Sphingomonadales</taxon>
        <taxon>Sphingomonadaceae</taxon>
        <taxon>Sphingobium</taxon>
    </lineage>
</organism>
<keyword evidence="2" id="KW-0614">Plasmid</keyword>
<dbReference type="EMBL" id="CP022748">
    <property type="protein sequence ID" value="ASY46866.1"/>
    <property type="molecule type" value="Genomic_DNA"/>
</dbReference>
<name>A0A249MZZ5_SPHXE</name>
<proteinExistence type="predicted"/>
<reference evidence="2 3" key="1">
    <citation type="submission" date="2017-08" db="EMBL/GenBank/DDBJ databases">
        <title>Whole Genome Sequence of Sphingobium hydrophobicum C1: Insights into Adaption to the Electronic-waste Contaminated Sediment.</title>
        <authorList>
            <person name="Song D."/>
            <person name="Chen X."/>
            <person name="Xu M."/>
        </authorList>
    </citation>
    <scope>NUCLEOTIDE SEQUENCE [LARGE SCALE GENOMIC DNA]</scope>
    <source>
        <strain evidence="2 3">C1</strain>
        <plasmid evidence="2 3">p2</plasmid>
    </source>
</reference>
<geneLocation type="plasmid" evidence="2 3">
    <name>p2</name>
</geneLocation>
<evidence type="ECO:0000313" key="3">
    <source>
        <dbReference type="Proteomes" id="UP000217141"/>
    </source>
</evidence>
<evidence type="ECO:0000313" key="2">
    <source>
        <dbReference type="EMBL" id="ASY46866.1"/>
    </source>
</evidence>
<accession>A0A249MZZ5</accession>
<dbReference type="Pfam" id="PF13700">
    <property type="entry name" value="DUF4158"/>
    <property type="match status" value="1"/>
</dbReference>
<sequence length="149" mass="16626">MSPNCLAAPGDCSGINRQRMASLQCKPLWCQFCYSPQRESKMARRRLLTGDERRRLFDPPVQETAIIGHYTLSAEDVELVGRRYGPANRLGLTMSSQSASIAAVLMVRPIRFSMPLYVDGAAIEPSLRSPISRSRGAKRNPSRWQSAKT</sequence>